<organism evidence="3 4">
    <name type="scientific">Paraburkholderia bryophila</name>
    <dbReference type="NCBI Taxonomy" id="420952"/>
    <lineage>
        <taxon>Bacteria</taxon>
        <taxon>Pseudomonadati</taxon>
        <taxon>Pseudomonadota</taxon>
        <taxon>Betaproteobacteria</taxon>
        <taxon>Burkholderiales</taxon>
        <taxon>Burkholderiaceae</taxon>
        <taxon>Paraburkholderia</taxon>
    </lineage>
</organism>
<feature type="domain" description="Enoyl reductase (ER)" evidence="2">
    <location>
        <begin position="10"/>
        <end position="302"/>
    </location>
</feature>
<dbReference type="InterPro" id="IPR013154">
    <property type="entry name" value="ADH-like_N"/>
</dbReference>
<gene>
    <name evidence="3" type="ORF">GGD41_001312</name>
</gene>
<evidence type="ECO:0000313" key="3">
    <source>
        <dbReference type="EMBL" id="NYH14084.1"/>
    </source>
</evidence>
<name>A0A7Y9W4F8_9BURK</name>
<dbReference type="Proteomes" id="UP000572540">
    <property type="component" value="Unassembled WGS sequence"/>
</dbReference>
<dbReference type="Pfam" id="PF13602">
    <property type="entry name" value="ADH_zinc_N_2"/>
    <property type="match status" value="1"/>
</dbReference>
<proteinExistence type="predicted"/>
<comment type="caution">
    <text evidence="3">The sequence shown here is derived from an EMBL/GenBank/DDBJ whole genome shotgun (WGS) entry which is preliminary data.</text>
</comment>
<dbReference type="CDD" id="cd05289">
    <property type="entry name" value="MDR_like_2"/>
    <property type="match status" value="1"/>
</dbReference>
<dbReference type="PANTHER" id="PTHR44154:SF1">
    <property type="entry name" value="QUINONE OXIDOREDUCTASE"/>
    <property type="match status" value="1"/>
</dbReference>
<dbReference type="Pfam" id="PF08240">
    <property type="entry name" value="ADH_N"/>
    <property type="match status" value="1"/>
</dbReference>
<dbReference type="InterPro" id="IPR051603">
    <property type="entry name" value="Zinc-ADH_QOR/CCCR"/>
</dbReference>
<dbReference type="GO" id="GO:0016491">
    <property type="term" value="F:oxidoreductase activity"/>
    <property type="evidence" value="ECO:0007669"/>
    <property type="project" value="InterPro"/>
</dbReference>
<keyword evidence="1" id="KW-0521">NADP</keyword>
<evidence type="ECO:0000256" key="1">
    <source>
        <dbReference type="ARBA" id="ARBA00022857"/>
    </source>
</evidence>
<dbReference type="SMART" id="SM00829">
    <property type="entry name" value="PKS_ER"/>
    <property type="match status" value="1"/>
</dbReference>
<accession>A0A7Y9W4F8</accession>
<protein>
    <submittedName>
        <fullName evidence="3">NADPH:quinone reductase-like Zn-dependent oxidoreductase</fullName>
    </submittedName>
</protein>
<dbReference type="Gene3D" id="3.90.180.10">
    <property type="entry name" value="Medium-chain alcohol dehydrogenases, catalytic domain"/>
    <property type="match status" value="1"/>
</dbReference>
<dbReference type="InterPro" id="IPR011032">
    <property type="entry name" value="GroES-like_sf"/>
</dbReference>
<dbReference type="SUPFAM" id="SSF50129">
    <property type="entry name" value="GroES-like"/>
    <property type="match status" value="1"/>
</dbReference>
<sequence length="306" mass="32212">MKAIVYDRFGGPEVLDYREVPDPKLSQNSVLIRVKAAALNPADIALQAGLGETHTSAWFPVIPGWDVAGVVDAVGPGVNEFVPGDEVISYIREEILHHGGYAELVAVPVHAVVRKPVKASWEESAGLPLVGLTAYRAIVQTLAVTPQDVVLIHGASGGVGLLAAQLARNAGARVIGAAAMSNHDLLRTLGIEPVEYGDGLVDRVRQIVPEGVTAVLDCVGRGTLRATATANRADARVCSVADAGPEIVTVFARQEPDVLRHLAKIMDDGELRVIVAQTFPLREAANAQRTLASRHSGGKVVLVPPG</sequence>
<reference evidence="3 4" key="1">
    <citation type="submission" date="2020-07" db="EMBL/GenBank/DDBJ databases">
        <title>Exploring microbial biodiversity for novel pathways involved in the catabolism of aromatic compounds derived from lignin.</title>
        <authorList>
            <person name="Elkins J."/>
        </authorList>
    </citation>
    <scope>NUCLEOTIDE SEQUENCE [LARGE SCALE GENOMIC DNA]</scope>
    <source>
        <strain evidence="3 4">H2C3B</strain>
    </source>
</reference>
<dbReference type="AlphaFoldDB" id="A0A7Y9W4F8"/>
<dbReference type="Gene3D" id="3.40.50.720">
    <property type="entry name" value="NAD(P)-binding Rossmann-like Domain"/>
    <property type="match status" value="1"/>
</dbReference>
<dbReference type="InterPro" id="IPR036291">
    <property type="entry name" value="NAD(P)-bd_dom_sf"/>
</dbReference>
<dbReference type="EMBL" id="JACCAU010000001">
    <property type="protein sequence ID" value="NYH14084.1"/>
    <property type="molecule type" value="Genomic_DNA"/>
</dbReference>
<evidence type="ECO:0000259" key="2">
    <source>
        <dbReference type="SMART" id="SM00829"/>
    </source>
</evidence>
<dbReference type="PANTHER" id="PTHR44154">
    <property type="entry name" value="QUINONE OXIDOREDUCTASE"/>
    <property type="match status" value="1"/>
</dbReference>
<dbReference type="SUPFAM" id="SSF51735">
    <property type="entry name" value="NAD(P)-binding Rossmann-fold domains"/>
    <property type="match status" value="1"/>
</dbReference>
<dbReference type="InterPro" id="IPR020843">
    <property type="entry name" value="ER"/>
</dbReference>
<evidence type="ECO:0000313" key="4">
    <source>
        <dbReference type="Proteomes" id="UP000572540"/>
    </source>
</evidence>